<name>A0A6A4LUV9_9ERIC</name>
<dbReference type="GO" id="GO:0006784">
    <property type="term" value="P:heme A biosynthetic process"/>
    <property type="evidence" value="ECO:0007669"/>
    <property type="project" value="TreeGrafter"/>
</dbReference>
<dbReference type="PANTHER" id="PTHR43448">
    <property type="entry name" value="PROTOHEME IX FARNESYLTRANSFERASE, MITOCHONDRIAL"/>
    <property type="match status" value="1"/>
</dbReference>
<dbReference type="InterPro" id="IPR044878">
    <property type="entry name" value="UbiA_sf"/>
</dbReference>
<keyword evidence="4 8" id="KW-1133">Transmembrane helix</keyword>
<evidence type="ECO:0000256" key="5">
    <source>
        <dbReference type="ARBA" id="ARBA00023133"/>
    </source>
</evidence>
<comment type="subcellular location">
    <subcellularLocation>
        <location evidence="1">Membrane</location>
        <topology evidence="1">Multi-pass membrane protein</topology>
    </subcellularLocation>
</comment>
<feature type="transmembrane region" description="Helical" evidence="8">
    <location>
        <begin position="351"/>
        <end position="373"/>
    </location>
</feature>
<dbReference type="FunFam" id="1.10.357.140:FF:000006">
    <property type="entry name" value="Protoheme IX farnesyltransferase, mitochondrial"/>
    <property type="match status" value="1"/>
</dbReference>
<sequence length="472" mass="50533">MWRNSASFSSKLLSSSNPNSGSTFLSSAISSANYAFGRSLSHSPSSTGDLKLGFPKLDRIPSSGFASSAATAIDASLRARDVVDLARHYGRCYWELSKARLSMLVVATSGAGYVLGSGSAIDYVGLCCTCAGTMMVAASANSLNQVFEINNDAKMNRTKNRPLPSARITVPHAVSWASSVGAAGTALLACQANMMAAGLAASNLFLYAFVYTPLKQIHPVNTWVGAVVGAIPPLLGITDIASSILVVPQQLCLTILILEVKWLTEMNVIRWVAASGQVSLNGMVLPAALYFWQIPHFMALAYLCRSDYAAGGFRMFSLADASGERTALVALRNCLYLIPLGYLAYDWGITSGWFCLESTLLALAITGTALSFYLNRTTKNARRMFHASLLYLPVFMSGLLLHRIPDNQQLVGEEEGGIVENLSSSETLAQEIEFNGQKKVKYASVGTQARPPVAFASVAPFPFLPAPIYPTS</sequence>
<organism evidence="9 10">
    <name type="scientific">Rhododendron williamsianum</name>
    <dbReference type="NCBI Taxonomy" id="262921"/>
    <lineage>
        <taxon>Eukaryota</taxon>
        <taxon>Viridiplantae</taxon>
        <taxon>Streptophyta</taxon>
        <taxon>Embryophyta</taxon>
        <taxon>Tracheophyta</taxon>
        <taxon>Spermatophyta</taxon>
        <taxon>Magnoliopsida</taxon>
        <taxon>eudicotyledons</taxon>
        <taxon>Gunneridae</taxon>
        <taxon>Pentapetalae</taxon>
        <taxon>asterids</taxon>
        <taxon>Ericales</taxon>
        <taxon>Ericaceae</taxon>
        <taxon>Ericoideae</taxon>
        <taxon>Rhodoreae</taxon>
        <taxon>Rhododendron</taxon>
    </lineage>
</organism>
<keyword evidence="6 8" id="KW-0472">Membrane</keyword>
<dbReference type="InterPro" id="IPR006369">
    <property type="entry name" value="Protohaem_IX_farnesylTrfase"/>
</dbReference>
<dbReference type="GO" id="GO:0016020">
    <property type="term" value="C:membrane"/>
    <property type="evidence" value="ECO:0007669"/>
    <property type="project" value="UniProtKB-SubCell"/>
</dbReference>
<dbReference type="GO" id="GO:0008495">
    <property type="term" value="F:protoheme IX farnesyltransferase activity"/>
    <property type="evidence" value="ECO:0007669"/>
    <property type="project" value="InterPro"/>
</dbReference>
<gene>
    <name evidence="9" type="ORF">C3L33_05082</name>
</gene>
<evidence type="ECO:0000256" key="1">
    <source>
        <dbReference type="ARBA" id="ARBA00004141"/>
    </source>
</evidence>
<evidence type="ECO:0000256" key="6">
    <source>
        <dbReference type="ARBA" id="ARBA00023136"/>
    </source>
</evidence>
<feature type="transmembrane region" description="Helical" evidence="8">
    <location>
        <begin position="220"/>
        <end position="237"/>
    </location>
</feature>
<reference evidence="9 10" key="1">
    <citation type="journal article" date="2019" name="Genome Biol. Evol.">
        <title>The Rhododendron genome and chromosomal organization provide insight into shared whole-genome duplications across the heath family (Ericaceae).</title>
        <authorList>
            <person name="Soza V.L."/>
            <person name="Lindsley D."/>
            <person name="Waalkes A."/>
            <person name="Ramage E."/>
            <person name="Patwardhan R.P."/>
            <person name="Burton J.N."/>
            <person name="Adey A."/>
            <person name="Kumar A."/>
            <person name="Qiu R."/>
            <person name="Shendure J."/>
            <person name="Hall B."/>
        </authorList>
    </citation>
    <scope>NUCLEOTIDE SEQUENCE [LARGE SCALE GENOMIC DNA]</scope>
    <source>
        <strain evidence="9">RSF 1966-606</strain>
    </source>
</reference>
<dbReference type="Pfam" id="PF01040">
    <property type="entry name" value="UbiA"/>
    <property type="match status" value="1"/>
</dbReference>
<feature type="non-terminal residue" evidence="9">
    <location>
        <position position="1"/>
    </location>
</feature>
<comment type="caution">
    <text evidence="9">The sequence shown here is derived from an EMBL/GenBank/DDBJ whole genome shotgun (WGS) entry which is preliminary data.</text>
</comment>
<dbReference type="OrthoDB" id="5211at2759"/>
<proteinExistence type="predicted"/>
<keyword evidence="3 8" id="KW-0812">Transmembrane</keyword>
<evidence type="ECO:0000256" key="3">
    <source>
        <dbReference type="ARBA" id="ARBA00022692"/>
    </source>
</evidence>
<evidence type="ECO:0000313" key="9">
    <source>
        <dbReference type="EMBL" id="KAE9463013.1"/>
    </source>
</evidence>
<dbReference type="InterPro" id="IPR000537">
    <property type="entry name" value="UbiA_prenyltransferase"/>
</dbReference>
<keyword evidence="2" id="KW-0808">Transferase</keyword>
<evidence type="ECO:0000313" key="10">
    <source>
        <dbReference type="Proteomes" id="UP000428333"/>
    </source>
</evidence>
<accession>A0A6A4LUV9</accession>
<dbReference type="AlphaFoldDB" id="A0A6A4LUV9"/>
<evidence type="ECO:0000256" key="2">
    <source>
        <dbReference type="ARBA" id="ARBA00022679"/>
    </source>
</evidence>
<evidence type="ECO:0000256" key="4">
    <source>
        <dbReference type="ARBA" id="ARBA00022989"/>
    </source>
</evidence>
<evidence type="ECO:0000256" key="8">
    <source>
        <dbReference type="SAM" id="Phobius"/>
    </source>
</evidence>
<dbReference type="GO" id="GO:0005739">
    <property type="term" value="C:mitochondrion"/>
    <property type="evidence" value="ECO:0007669"/>
    <property type="project" value="TreeGrafter"/>
</dbReference>
<keyword evidence="10" id="KW-1185">Reference proteome</keyword>
<protein>
    <recommendedName>
        <fullName evidence="7">Heme O synthase</fullName>
    </recommendedName>
</protein>
<feature type="transmembrane region" description="Helical" evidence="8">
    <location>
        <begin position="194"/>
        <end position="214"/>
    </location>
</feature>
<evidence type="ECO:0000256" key="7">
    <source>
        <dbReference type="ARBA" id="ARBA00030253"/>
    </source>
</evidence>
<keyword evidence="5" id="KW-0350">Heme biosynthesis</keyword>
<dbReference type="Gene3D" id="1.10.357.140">
    <property type="entry name" value="UbiA prenyltransferase"/>
    <property type="match status" value="1"/>
</dbReference>
<dbReference type="EMBL" id="QEFC01000628">
    <property type="protein sequence ID" value="KAE9463013.1"/>
    <property type="molecule type" value="Genomic_DNA"/>
</dbReference>
<dbReference type="CDD" id="cd13957">
    <property type="entry name" value="PT_UbiA_Cox10"/>
    <property type="match status" value="1"/>
</dbReference>
<dbReference type="Proteomes" id="UP000428333">
    <property type="component" value="Linkage Group LG03"/>
</dbReference>
<dbReference type="PANTHER" id="PTHR43448:SF2">
    <property type="entry name" value="PROTOHEME IX FARNESYLTRANSFERASE, MITOCHONDRIAL"/>
    <property type="match status" value="1"/>
</dbReference>